<keyword evidence="5" id="KW-1185">Reference proteome</keyword>
<feature type="domain" description="RRM" evidence="3">
    <location>
        <begin position="584"/>
        <end position="650"/>
    </location>
</feature>
<accession>A0A1Q9CBC0</accession>
<protein>
    <recommendedName>
        <fullName evidence="3">RRM domain-containing protein</fullName>
    </recommendedName>
</protein>
<evidence type="ECO:0000256" key="2">
    <source>
        <dbReference type="SAM" id="Phobius"/>
    </source>
</evidence>
<dbReference type="InterPro" id="IPR012677">
    <property type="entry name" value="Nucleotide-bd_a/b_plait_sf"/>
</dbReference>
<dbReference type="Gene3D" id="3.30.530.20">
    <property type="match status" value="1"/>
</dbReference>
<dbReference type="SUPFAM" id="SSF54928">
    <property type="entry name" value="RNA-binding domain, RBD"/>
    <property type="match status" value="1"/>
</dbReference>
<dbReference type="Gene3D" id="3.30.70.330">
    <property type="match status" value="1"/>
</dbReference>
<dbReference type="Proteomes" id="UP000186817">
    <property type="component" value="Unassembled WGS sequence"/>
</dbReference>
<keyword evidence="2" id="KW-0472">Membrane</keyword>
<dbReference type="GO" id="GO:0003723">
    <property type="term" value="F:RNA binding"/>
    <property type="evidence" value="ECO:0007669"/>
    <property type="project" value="UniProtKB-UniRule"/>
</dbReference>
<evidence type="ECO:0000313" key="5">
    <source>
        <dbReference type="Proteomes" id="UP000186817"/>
    </source>
</evidence>
<dbReference type="PANTHER" id="PTHR46546">
    <property type="entry name" value="SHEWANELLA-LIKE PROTEIN PHOSPHATASE 1"/>
    <property type="match status" value="1"/>
</dbReference>
<organism evidence="4 5">
    <name type="scientific">Symbiodinium microadriaticum</name>
    <name type="common">Dinoflagellate</name>
    <name type="synonym">Zooxanthella microadriatica</name>
    <dbReference type="NCBI Taxonomy" id="2951"/>
    <lineage>
        <taxon>Eukaryota</taxon>
        <taxon>Sar</taxon>
        <taxon>Alveolata</taxon>
        <taxon>Dinophyceae</taxon>
        <taxon>Suessiales</taxon>
        <taxon>Symbiodiniaceae</taxon>
        <taxon>Symbiodinium</taxon>
    </lineage>
</organism>
<dbReference type="SUPFAM" id="SSF56300">
    <property type="entry name" value="Metallo-dependent phosphatases"/>
    <property type="match status" value="1"/>
</dbReference>
<dbReference type="PANTHER" id="PTHR46546:SF4">
    <property type="entry name" value="SHEWANELLA-LIKE PROTEIN PHOSPHATASE 1"/>
    <property type="match status" value="1"/>
</dbReference>
<sequence length="1400" mass="153461">MPVKWPALRSLAQSRTGFQLDDAARALALTSSTVNSFSQQALGKLPGIVGSAALEIAKAGNSLVQQAQGRKIPQAEDAGIRSQAREAVVSSAVSTAEAANDVFSALGLQVRILHPSLPNSQTRVKISRGRVPDAGNTDTEQSRMTPRQFVQFMRQARQEGRASEGGDQIERYIQDMSNAGRLQMIPLLSYSFQHKLYVDIARLLVFAFQRCLMTLNDASVWGHTLQVTSKGYLTRHLPTLQTSKVGSAQLEAVVDMMLLSQRFHLPWLPRSTQRRLYINCIMVVFQLVEDLLAGDGEEIHFMGHKVKFELEAQPLQLVKQMLQENPVKHCQIDEAVLAELVDELLADEETNLVWMPDCIESQLYQNVMRLLIRMAEHVVSGLKLSILGRKIEMSILSTMDLRAHEEFVRDKRAEATVYYEAGQTTVAAKGLRKIALHLVAMVKCSIPVQTSCSGVEIRSKTLGKGAGEKAVPAITVSLSIDIPVEELIAALTYFQQAHPPQPDELPSAFADKASGGRKAFSAAASGPPGLSLMAGAAAVSEESQAGRETSVAHAKVGAMVPPPGLTAQWETISQLPSNMRSAFTRVKVSNLVKRLKHQEVQYVFERHVGPVVQCTLTEDCASIAFVSPEYAQAAIEQYDGGLLEVSTDKSVPGQDSLCLYPKDSSFRRTLEDRLGPLSQCHLRRGEGWITLFRGAITKQLKREEALNQIDFKGSVIGISLEVGGPEEDPFLTVSATELEERLKDLDEQRRVLKALQVSVRVIAMDSVRVIAMSIILVLWMLMASGLRFKIFARKLVLLLLAACSTATLSFCSSLLREPLCRMRAPLRTVRHGVPPSQRSGISNICQAAGAAMMLFACMVMPRGALATSALETDVRSVYSVGDLHGDYKSTVKILTSLGLMGKGGEWTGGTAILVQTGDITDRGDESGDIFRALFRLQDEAPVHGGRVILLIGNHELMNLENDFRYATKKDTLSLLADSSSRSEAFSAKGWLGKAIRQRMQAVALLGPKDGLSKPVLFVHAGLLPGFIESGDAEKLNSAVKGLLEGSDASNLREEPSPLLGDEGPFWTRQLALGPEPQACQEVQKTLELTGATRMIVGHTAQPDGRIHDRCGGSFVLADSLISQYYTGTAHPSALEFYADGTELGSADFDLTAEVPMMMQDGASVHDSQPDGQKADVLARDGSRCTPLEESQEVHEFQRLAYTLKLGRHLSVKFDVDANIEVPHSMIADLDSYALWMPWCTAGSVQQRIAPPATGPNEAQFKEVCYGNVTFGFETGSFLGTLGDTVGYEVTICHPQLSDGRKTARVCADAKQGFAYGKRLAYDWRFWEVGPSKTKVELDMLFQAQSVLYMPVWDSMQHMVINNMLSAFKAHAEKIYAERRDKSTVPEQLEKRFRLTRPCTI</sequence>
<dbReference type="PROSITE" id="PS50102">
    <property type="entry name" value="RRM"/>
    <property type="match status" value="1"/>
</dbReference>
<dbReference type="CDD" id="cd00590">
    <property type="entry name" value="RRM_SF"/>
    <property type="match status" value="1"/>
</dbReference>
<feature type="transmembrane region" description="Helical" evidence="2">
    <location>
        <begin position="795"/>
        <end position="815"/>
    </location>
</feature>
<name>A0A1Q9CBC0_SYMMI</name>
<dbReference type="Pfam" id="PF00149">
    <property type="entry name" value="Metallophos"/>
    <property type="match status" value="1"/>
</dbReference>
<evidence type="ECO:0000256" key="1">
    <source>
        <dbReference type="PROSITE-ProRule" id="PRU00176"/>
    </source>
</evidence>
<comment type="caution">
    <text evidence="4">The sequence shown here is derived from an EMBL/GenBank/DDBJ whole genome shotgun (WGS) entry which is preliminary data.</text>
</comment>
<dbReference type="InterPro" id="IPR004843">
    <property type="entry name" value="Calcineurin-like_PHP"/>
</dbReference>
<dbReference type="InterPro" id="IPR035979">
    <property type="entry name" value="RBD_domain_sf"/>
</dbReference>
<reference evidence="4 5" key="1">
    <citation type="submission" date="2016-02" db="EMBL/GenBank/DDBJ databases">
        <title>Genome analysis of coral dinoflagellate symbionts highlights evolutionary adaptations to a symbiotic lifestyle.</title>
        <authorList>
            <person name="Aranda M."/>
            <person name="Li Y."/>
            <person name="Liew Y.J."/>
            <person name="Baumgarten S."/>
            <person name="Simakov O."/>
            <person name="Wilson M."/>
            <person name="Piel J."/>
            <person name="Ashoor H."/>
            <person name="Bougouffa S."/>
            <person name="Bajic V.B."/>
            <person name="Ryu T."/>
            <person name="Ravasi T."/>
            <person name="Bayer T."/>
            <person name="Micklem G."/>
            <person name="Kim H."/>
            <person name="Bhak J."/>
            <person name="Lajeunesse T.C."/>
            <person name="Voolstra C.R."/>
        </authorList>
    </citation>
    <scope>NUCLEOTIDE SEQUENCE [LARGE SCALE GENOMIC DNA]</scope>
    <source>
        <strain evidence="4 5">CCMP2467</strain>
    </source>
</reference>
<gene>
    <name evidence="4" type="ORF">AK812_SmicGene39510</name>
</gene>
<keyword evidence="1" id="KW-0694">RNA-binding</keyword>
<dbReference type="InterPro" id="IPR029052">
    <property type="entry name" value="Metallo-depent_PP-like"/>
</dbReference>
<evidence type="ECO:0000313" key="4">
    <source>
        <dbReference type="EMBL" id="OLP80117.1"/>
    </source>
</evidence>
<keyword evidence="2" id="KW-1133">Transmembrane helix</keyword>
<dbReference type="GO" id="GO:0016787">
    <property type="term" value="F:hydrolase activity"/>
    <property type="evidence" value="ECO:0007669"/>
    <property type="project" value="InterPro"/>
</dbReference>
<dbReference type="SUPFAM" id="SSF55961">
    <property type="entry name" value="Bet v1-like"/>
    <property type="match status" value="1"/>
</dbReference>
<feature type="transmembrane region" description="Helical" evidence="2">
    <location>
        <begin position="769"/>
        <end position="788"/>
    </location>
</feature>
<proteinExistence type="predicted"/>
<evidence type="ECO:0000259" key="3">
    <source>
        <dbReference type="PROSITE" id="PS50102"/>
    </source>
</evidence>
<dbReference type="Gene3D" id="3.60.21.10">
    <property type="match status" value="1"/>
</dbReference>
<keyword evidence="2" id="KW-0812">Transmembrane</keyword>
<dbReference type="OrthoDB" id="206874at2759"/>
<dbReference type="EMBL" id="LSRX01001414">
    <property type="protein sequence ID" value="OLP80117.1"/>
    <property type="molecule type" value="Genomic_DNA"/>
</dbReference>
<dbReference type="InterPro" id="IPR000504">
    <property type="entry name" value="RRM_dom"/>
</dbReference>
<dbReference type="InterPro" id="IPR023393">
    <property type="entry name" value="START-like_dom_sf"/>
</dbReference>